<evidence type="ECO:0000313" key="2">
    <source>
        <dbReference type="Proteomes" id="UP000011668"/>
    </source>
</evidence>
<dbReference type="EMBL" id="AFRT01002396">
    <property type="protein sequence ID" value="ELU37902.1"/>
    <property type="molecule type" value="Genomic_DNA"/>
</dbReference>
<dbReference type="HOGENOM" id="CLU_2656155_0_0_1"/>
<gene>
    <name evidence="1" type="ORF">AG1IA_08068</name>
</gene>
<proteinExistence type="predicted"/>
<keyword evidence="2" id="KW-1185">Reference proteome</keyword>
<name>L8WMB1_THACA</name>
<evidence type="ECO:0000313" key="1">
    <source>
        <dbReference type="EMBL" id="ELU37902.1"/>
    </source>
</evidence>
<accession>L8WMB1</accession>
<protein>
    <submittedName>
        <fullName evidence="1">Uncharacterized protein</fullName>
    </submittedName>
</protein>
<comment type="caution">
    <text evidence="1">The sequence shown here is derived from an EMBL/GenBank/DDBJ whole genome shotgun (WGS) entry which is preliminary data.</text>
</comment>
<organism evidence="1 2">
    <name type="scientific">Thanatephorus cucumeris (strain AG1-IA)</name>
    <name type="common">Rice sheath blight fungus</name>
    <name type="synonym">Rhizoctonia solani</name>
    <dbReference type="NCBI Taxonomy" id="983506"/>
    <lineage>
        <taxon>Eukaryota</taxon>
        <taxon>Fungi</taxon>
        <taxon>Dikarya</taxon>
        <taxon>Basidiomycota</taxon>
        <taxon>Agaricomycotina</taxon>
        <taxon>Agaricomycetes</taxon>
        <taxon>Cantharellales</taxon>
        <taxon>Ceratobasidiaceae</taxon>
        <taxon>Rhizoctonia</taxon>
        <taxon>Rhizoctonia solani AG-1</taxon>
    </lineage>
</organism>
<sequence>MRGGPLGRGSFGPGLGAMFHGGPGIHFAHHGGRGGHIGRGIPYARRGRGGCVHCADVASCDYASEGEVSDESANRD</sequence>
<dbReference type="AlphaFoldDB" id="L8WMB1"/>
<reference evidence="1 2" key="1">
    <citation type="journal article" date="2013" name="Nat. Commun.">
        <title>The evolution and pathogenic mechanisms of the rice sheath blight pathogen.</title>
        <authorList>
            <person name="Zheng A."/>
            <person name="Lin R."/>
            <person name="Xu L."/>
            <person name="Qin P."/>
            <person name="Tang C."/>
            <person name="Ai P."/>
            <person name="Zhang D."/>
            <person name="Liu Y."/>
            <person name="Sun Z."/>
            <person name="Feng H."/>
            <person name="Wang Y."/>
            <person name="Chen Y."/>
            <person name="Liang X."/>
            <person name="Fu R."/>
            <person name="Li Q."/>
            <person name="Zhang J."/>
            <person name="Yu X."/>
            <person name="Xie Z."/>
            <person name="Ding L."/>
            <person name="Guan P."/>
            <person name="Tang J."/>
            <person name="Liang Y."/>
            <person name="Wang S."/>
            <person name="Deng Q."/>
            <person name="Li S."/>
            <person name="Zhu J."/>
            <person name="Wang L."/>
            <person name="Liu H."/>
            <person name="Li P."/>
        </authorList>
    </citation>
    <scope>NUCLEOTIDE SEQUENCE [LARGE SCALE GENOMIC DNA]</scope>
    <source>
        <strain evidence="2">AG-1 IA</strain>
    </source>
</reference>
<dbReference type="Proteomes" id="UP000011668">
    <property type="component" value="Unassembled WGS sequence"/>
</dbReference>